<protein>
    <submittedName>
        <fullName evidence="2">Uncharacterized protein</fullName>
    </submittedName>
</protein>
<feature type="compositionally biased region" description="Polar residues" evidence="1">
    <location>
        <begin position="184"/>
        <end position="195"/>
    </location>
</feature>
<proteinExistence type="predicted"/>
<evidence type="ECO:0000256" key="1">
    <source>
        <dbReference type="SAM" id="MobiDB-lite"/>
    </source>
</evidence>
<comment type="caution">
    <text evidence="2">The sequence shown here is derived from an EMBL/GenBank/DDBJ whole genome shotgun (WGS) entry which is preliminary data.</text>
</comment>
<gene>
    <name evidence="2" type="ORF">SteCoe_31621</name>
</gene>
<accession>A0A1R2B0X5</accession>
<name>A0A1R2B0X5_9CILI</name>
<keyword evidence="3" id="KW-1185">Reference proteome</keyword>
<dbReference type="EMBL" id="MPUH01001090">
    <property type="protein sequence ID" value="OMJ70416.1"/>
    <property type="molecule type" value="Genomic_DNA"/>
</dbReference>
<feature type="region of interest" description="Disordered" evidence="1">
    <location>
        <begin position="112"/>
        <end position="144"/>
    </location>
</feature>
<dbReference type="AlphaFoldDB" id="A0A1R2B0X5"/>
<dbReference type="Proteomes" id="UP000187209">
    <property type="component" value="Unassembled WGS sequence"/>
</dbReference>
<reference evidence="2 3" key="1">
    <citation type="submission" date="2016-11" db="EMBL/GenBank/DDBJ databases">
        <title>The macronuclear genome of Stentor coeruleus: a giant cell with tiny introns.</title>
        <authorList>
            <person name="Slabodnick M."/>
            <person name="Ruby J.G."/>
            <person name="Reiff S.B."/>
            <person name="Swart E.C."/>
            <person name="Gosai S."/>
            <person name="Prabakaran S."/>
            <person name="Witkowska E."/>
            <person name="Larue G.E."/>
            <person name="Fisher S."/>
            <person name="Freeman R.M."/>
            <person name="Gunawardena J."/>
            <person name="Chu W."/>
            <person name="Stover N.A."/>
            <person name="Gregory B.D."/>
            <person name="Nowacki M."/>
            <person name="Derisi J."/>
            <person name="Roy S.W."/>
            <person name="Marshall W.F."/>
            <person name="Sood P."/>
        </authorList>
    </citation>
    <scope>NUCLEOTIDE SEQUENCE [LARGE SCALE GENOMIC DNA]</scope>
    <source>
        <strain evidence="2">WM001</strain>
    </source>
</reference>
<feature type="region of interest" description="Disordered" evidence="1">
    <location>
        <begin position="174"/>
        <end position="195"/>
    </location>
</feature>
<sequence length="246" mass="28193">MTQSDKKLCMYKLTKINEVRQMKRSVGGSVDQFKPIKLKSLREARYEMKSSNPRTLSLSDETLLFAKAHSVDIIHESMLKKREKSLNTTMDQRLERPTLIFQEKPPEIIKEITRRNSSDTTEKINKSSEPRLSEGKNSSERFEKNRIVGKLAKQQPHVLKSTREKRGDFYMGLSPKKTPKRTDSTTGAAKETSQNYKKSKIIGQDLGNLLDLMDDITGNNAKKLSKNQEKGLIDRLQGKGLFRFSK</sequence>
<organism evidence="2 3">
    <name type="scientific">Stentor coeruleus</name>
    <dbReference type="NCBI Taxonomy" id="5963"/>
    <lineage>
        <taxon>Eukaryota</taxon>
        <taxon>Sar</taxon>
        <taxon>Alveolata</taxon>
        <taxon>Ciliophora</taxon>
        <taxon>Postciliodesmatophora</taxon>
        <taxon>Heterotrichea</taxon>
        <taxon>Heterotrichida</taxon>
        <taxon>Stentoridae</taxon>
        <taxon>Stentor</taxon>
    </lineage>
</organism>
<evidence type="ECO:0000313" key="2">
    <source>
        <dbReference type="EMBL" id="OMJ70416.1"/>
    </source>
</evidence>
<evidence type="ECO:0000313" key="3">
    <source>
        <dbReference type="Proteomes" id="UP000187209"/>
    </source>
</evidence>